<protein>
    <recommendedName>
        <fullName evidence="2">cysteine-S-conjugate beta-lyase</fullName>
        <ecNumber evidence="2">4.4.1.13</ecNumber>
    </recommendedName>
</protein>
<organism evidence="7 8">
    <name type="scientific">Paenibacillus lutrae</name>
    <dbReference type="NCBI Taxonomy" id="2078573"/>
    <lineage>
        <taxon>Bacteria</taxon>
        <taxon>Bacillati</taxon>
        <taxon>Bacillota</taxon>
        <taxon>Bacilli</taxon>
        <taxon>Bacillales</taxon>
        <taxon>Paenibacillaceae</taxon>
        <taxon>Paenibacillus</taxon>
    </lineage>
</organism>
<dbReference type="AlphaFoldDB" id="A0A7X3FDX8"/>
<dbReference type="InterPro" id="IPR015424">
    <property type="entry name" value="PyrdxlP-dep_Trfase"/>
</dbReference>
<dbReference type="InterPro" id="IPR027619">
    <property type="entry name" value="C-S_lyase_PatB-like"/>
</dbReference>
<feature type="domain" description="Aminotransferase class I/classII large" evidence="6">
    <location>
        <begin position="28"/>
        <end position="383"/>
    </location>
</feature>
<keyword evidence="8" id="KW-1185">Reference proteome</keyword>
<keyword evidence="4 7" id="KW-0456">Lyase</keyword>
<comment type="similarity">
    <text evidence="5">Belongs to the class-II pyridoxal-phosphate-dependent aminotransferase family. MalY/PatB cystathionine beta-lyase subfamily.</text>
</comment>
<dbReference type="Pfam" id="PF00155">
    <property type="entry name" value="Aminotran_1_2"/>
    <property type="match status" value="1"/>
</dbReference>
<evidence type="ECO:0000256" key="1">
    <source>
        <dbReference type="ARBA" id="ARBA00001933"/>
    </source>
</evidence>
<comment type="caution">
    <text evidence="7">The sequence shown here is derived from an EMBL/GenBank/DDBJ whole genome shotgun (WGS) entry which is preliminary data.</text>
</comment>
<dbReference type="RefSeq" id="WP_157331717.1">
    <property type="nucleotide sequence ID" value="NZ_RHLK01000001.1"/>
</dbReference>
<dbReference type="PANTHER" id="PTHR43525">
    <property type="entry name" value="PROTEIN MALY"/>
    <property type="match status" value="1"/>
</dbReference>
<evidence type="ECO:0000313" key="8">
    <source>
        <dbReference type="Proteomes" id="UP000490800"/>
    </source>
</evidence>
<evidence type="ECO:0000313" key="7">
    <source>
        <dbReference type="EMBL" id="MVO97942.1"/>
    </source>
</evidence>
<evidence type="ECO:0000256" key="4">
    <source>
        <dbReference type="ARBA" id="ARBA00023239"/>
    </source>
</evidence>
<dbReference type="OrthoDB" id="9802872at2"/>
<dbReference type="EMBL" id="RHLK01000001">
    <property type="protein sequence ID" value="MVO97942.1"/>
    <property type="molecule type" value="Genomic_DNA"/>
</dbReference>
<dbReference type="NCBIfam" id="TIGR04350">
    <property type="entry name" value="C_S_lyase_PatB"/>
    <property type="match status" value="1"/>
</dbReference>
<dbReference type="EC" id="4.4.1.13" evidence="2"/>
<proteinExistence type="inferred from homology"/>
<keyword evidence="3" id="KW-0663">Pyridoxal phosphate</keyword>
<comment type="cofactor">
    <cofactor evidence="1">
        <name>pyridoxal 5'-phosphate</name>
        <dbReference type="ChEBI" id="CHEBI:597326"/>
    </cofactor>
</comment>
<evidence type="ECO:0000256" key="3">
    <source>
        <dbReference type="ARBA" id="ARBA00022898"/>
    </source>
</evidence>
<name>A0A7X3FDX8_9BACL</name>
<sequence>MNFHIPINRLNSASLKWDRTDVVYGSSDILPLWVADMDFAAPPAVIRALQERAEHGVLGYSYITDSYLEAIAGWMRTRHNWDIRQDWIQFCPGVVPALSLMVECYTKPGDAVMIQTPVYPPFYQVVKNHGRQLVLNPLHLSAEGDYTMDFDRLEQDLDAHPVKMLILCSPHNPVGRVWTRSELERLAEICTSRGVIVVSDEIHADLVFEAGAHTPFAAVSKEAEQCSVICTAPSKTFNMAGLNTANMIIPNPKLRSAFRKALQRYSLGSITPTGLAATEAAYREGGEWLDALLEYIQENMKYVRQYIQQNIPELKVNQPEATYLLWIDFRQLGLSGEELARFLLDEAKLALNAGNSFGQDGEGFMRMNVGCTRQTLEEAMQRLDRAVARRRV</sequence>
<dbReference type="Gene3D" id="3.40.640.10">
    <property type="entry name" value="Type I PLP-dependent aspartate aminotransferase-like (Major domain)"/>
    <property type="match status" value="1"/>
</dbReference>
<dbReference type="InterPro" id="IPR051798">
    <property type="entry name" value="Class-II_PLP-Dep_Aminotrans"/>
</dbReference>
<evidence type="ECO:0000259" key="6">
    <source>
        <dbReference type="Pfam" id="PF00155"/>
    </source>
</evidence>
<dbReference type="PANTHER" id="PTHR43525:SF1">
    <property type="entry name" value="PROTEIN MALY"/>
    <property type="match status" value="1"/>
</dbReference>
<reference evidence="7 8" key="1">
    <citation type="journal article" date="2019" name="Microorganisms">
        <title>Paenibacillus lutrae sp. nov., A Chitinolytic Species Isolated from A River Otter in Castril Natural Park, Granada, Spain.</title>
        <authorList>
            <person name="Rodriguez M."/>
            <person name="Reina J.C."/>
            <person name="Bejar V."/>
            <person name="Llamas I."/>
        </authorList>
    </citation>
    <scope>NUCLEOTIDE SEQUENCE [LARGE SCALE GENOMIC DNA]</scope>
    <source>
        <strain evidence="7 8">N10</strain>
    </source>
</reference>
<dbReference type="CDD" id="cd00609">
    <property type="entry name" value="AAT_like"/>
    <property type="match status" value="1"/>
</dbReference>
<dbReference type="GO" id="GO:0047804">
    <property type="term" value="F:cysteine-S-conjugate beta-lyase activity"/>
    <property type="evidence" value="ECO:0007669"/>
    <property type="project" value="UniProtKB-EC"/>
</dbReference>
<gene>
    <name evidence="7" type="ORF">EDM21_00015</name>
</gene>
<dbReference type="InterPro" id="IPR015422">
    <property type="entry name" value="PyrdxlP-dep_Trfase_small"/>
</dbReference>
<evidence type="ECO:0000256" key="2">
    <source>
        <dbReference type="ARBA" id="ARBA00012224"/>
    </source>
</evidence>
<dbReference type="SUPFAM" id="SSF53383">
    <property type="entry name" value="PLP-dependent transferases"/>
    <property type="match status" value="1"/>
</dbReference>
<dbReference type="GO" id="GO:0030170">
    <property type="term" value="F:pyridoxal phosphate binding"/>
    <property type="evidence" value="ECO:0007669"/>
    <property type="project" value="InterPro"/>
</dbReference>
<dbReference type="Gene3D" id="3.90.1150.10">
    <property type="entry name" value="Aspartate Aminotransferase, domain 1"/>
    <property type="match status" value="1"/>
</dbReference>
<evidence type="ECO:0000256" key="5">
    <source>
        <dbReference type="ARBA" id="ARBA00037974"/>
    </source>
</evidence>
<dbReference type="InterPro" id="IPR015421">
    <property type="entry name" value="PyrdxlP-dep_Trfase_major"/>
</dbReference>
<accession>A0A7X3FDX8</accession>
<dbReference type="InterPro" id="IPR004839">
    <property type="entry name" value="Aminotransferase_I/II_large"/>
</dbReference>
<dbReference type="Proteomes" id="UP000490800">
    <property type="component" value="Unassembled WGS sequence"/>
</dbReference>